<dbReference type="GO" id="GO:0016020">
    <property type="term" value="C:membrane"/>
    <property type="evidence" value="ECO:0007669"/>
    <property type="project" value="UniProtKB-SubCell"/>
</dbReference>
<keyword evidence="5 6" id="KW-0472">Membrane</keyword>
<evidence type="ECO:0000313" key="8">
    <source>
        <dbReference type="Proteomes" id="UP001153076"/>
    </source>
</evidence>
<comment type="similarity">
    <text evidence="2">Belongs to the TMEM45 family.</text>
</comment>
<accession>A0A9Q1QGU6</accession>
<evidence type="ECO:0000256" key="2">
    <source>
        <dbReference type="ARBA" id="ARBA00006948"/>
    </source>
</evidence>
<organism evidence="7 8">
    <name type="scientific">Carnegiea gigantea</name>
    <dbReference type="NCBI Taxonomy" id="171969"/>
    <lineage>
        <taxon>Eukaryota</taxon>
        <taxon>Viridiplantae</taxon>
        <taxon>Streptophyta</taxon>
        <taxon>Embryophyta</taxon>
        <taxon>Tracheophyta</taxon>
        <taxon>Spermatophyta</taxon>
        <taxon>Magnoliopsida</taxon>
        <taxon>eudicotyledons</taxon>
        <taxon>Gunneridae</taxon>
        <taxon>Pentapetalae</taxon>
        <taxon>Caryophyllales</taxon>
        <taxon>Cactineae</taxon>
        <taxon>Cactaceae</taxon>
        <taxon>Cactoideae</taxon>
        <taxon>Echinocereeae</taxon>
        <taxon>Carnegiea</taxon>
    </lineage>
</organism>
<feature type="transmembrane region" description="Helical" evidence="6">
    <location>
        <begin position="92"/>
        <end position="114"/>
    </location>
</feature>
<feature type="transmembrane region" description="Helical" evidence="6">
    <location>
        <begin position="47"/>
        <end position="71"/>
    </location>
</feature>
<dbReference type="EMBL" id="JAKOGI010000204">
    <property type="protein sequence ID" value="KAJ8439950.1"/>
    <property type="molecule type" value="Genomic_DNA"/>
</dbReference>
<dbReference type="Pfam" id="PF04819">
    <property type="entry name" value="DUF716"/>
    <property type="match status" value="1"/>
</dbReference>
<name>A0A9Q1QGU6_9CARY</name>
<dbReference type="AlphaFoldDB" id="A0A9Q1QGU6"/>
<dbReference type="PANTHER" id="PTHR46285">
    <property type="entry name" value="PROTEINASE INHIBITOR I4, SERPIN (DUF716)-RELATED"/>
    <property type="match status" value="1"/>
</dbReference>
<reference evidence="7" key="1">
    <citation type="submission" date="2022-04" db="EMBL/GenBank/DDBJ databases">
        <title>Carnegiea gigantea Genome sequencing and assembly v2.</title>
        <authorList>
            <person name="Copetti D."/>
            <person name="Sanderson M.J."/>
            <person name="Burquez A."/>
            <person name="Wojciechowski M.F."/>
        </authorList>
    </citation>
    <scope>NUCLEOTIDE SEQUENCE</scope>
    <source>
        <strain evidence="7">SGP5-SGP5p</strain>
        <tissue evidence="7">Aerial part</tissue>
    </source>
</reference>
<feature type="transmembrane region" description="Helical" evidence="6">
    <location>
        <begin position="134"/>
        <end position="159"/>
    </location>
</feature>
<gene>
    <name evidence="7" type="ORF">Cgig2_013577</name>
</gene>
<dbReference type="InterPro" id="IPR006904">
    <property type="entry name" value="DUF716"/>
</dbReference>
<evidence type="ECO:0000313" key="7">
    <source>
        <dbReference type="EMBL" id="KAJ8439950.1"/>
    </source>
</evidence>
<keyword evidence="4 6" id="KW-1133">Transmembrane helix</keyword>
<sequence>MGLFSFTLTGGSLILIGAWESLSSSPFSPPSILPKTPTKSLTPTHKMLRFSMVTLISIAFLSLFFIFDAILSVMDAVRSQDKMGYTLQLQGTWFIQMGLSFFTSFIAHNCSLHHKSRGNYTIRCNGHKDSHRGGAIAVLLFNCYLALLVALISGVYSIVSKRYTDVDDYRNYKHLGGDAKGIENQARFTLDSNSDDGGNDDIKQEEGNIDVLKRENGTVELAMNGQGGVQR</sequence>
<proteinExistence type="inferred from homology"/>
<evidence type="ECO:0000256" key="5">
    <source>
        <dbReference type="ARBA" id="ARBA00023136"/>
    </source>
</evidence>
<dbReference type="OrthoDB" id="551896at2759"/>
<comment type="subcellular location">
    <subcellularLocation>
        <location evidence="1">Membrane</location>
        <topology evidence="1">Multi-pass membrane protein</topology>
    </subcellularLocation>
</comment>
<evidence type="ECO:0000256" key="4">
    <source>
        <dbReference type="ARBA" id="ARBA00022989"/>
    </source>
</evidence>
<dbReference type="Proteomes" id="UP001153076">
    <property type="component" value="Unassembled WGS sequence"/>
</dbReference>
<keyword evidence="8" id="KW-1185">Reference proteome</keyword>
<dbReference type="PANTHER" id="PTHR46285:SF7">
    <property type="entry name" value="OS06G0238900 PROTEIN"/>
    <property type="match status" value="1"/>
</dbReference>
<evidence type="ECO:0000256" key="1">
    <source>
        <dbReference type="ARBA" id="ARBA00004141"/>
    </source>
</evidence>
<evidence type="ECO:0000256" key="6">
    <source>
        <dbReference type="SAM" id="Phobius"/>
    </source>
</evidence>
<keyword evidence="3 6" id="KW-0812">Transmembrane</keyword>
<protein>
    <submittedName>
        <fullName evidence="7">Uncharacterized protein</fullName>
    </submittedName>
</protein>
<evidence type="ECO:0000256" key="3">
    <source>
        <dbReference type="ARBA" id="ARBA00022692"/>
    </source>
</evidence>
<comment type="caution">
    <text evidence="7">The sequence shown here is derived from an EMBL/GenBank/DDBJ whole genome shotgun (WGS) entry which is preliminary data.</text>
</comment>